<dbReference type="Gene3D" id="3.40.50.1220">
    <property type="entry name" value="TPP-binding domain"/>
    <property type="match status" value="2"/>
</dbReference>
<sequence length="1684" mass="183768">MISKSLFTALALSGLAAANHLCLEEAPVLPAGWRKTSITPDPEQKLRLSFALRQPEIASVEEKILSRDENCGEYLAHEEAQSLRNPDQEDVKGVLAWLKEHGLAGKATTDRDWVHVKTTVKEAESLLHMDLKNYQFEDKTPVLRTQEYSVPEALTEAISFVHPIANFMRPTRELTSVSQDTTAGIIDEARDLDKRDGECASIVSPACLLKLYNFDSTPAYGKSSIRLGIAGFLEEYANYQDSDWFLRVLAPSYIKGYNYSVELVNGGENSQVLSLSGGEGALDVQYAMALGYPAEITYYMVGGRGVKLGNDGAPLSGKDVDNEPYLEFLEYLLDLPDDKLPHVLSFSYADNELSVPYRYAKRVCHLFGVLTARGTTVLVASGDGGQKGSSNSNCRTNDGTNKDVAMSVFPGTCPWVTAVGAVSNVGSPPDGAEYSGGGFSQYFRRPRWQDAAVKSYVSELNGALSGYYNPKYRAVPDISAVGSNFVVRQSGKPSVVRGTSASTPVIAAMLALINDARVRQGKPVLGWINRILYSQEVQAVLQDITTGRSYGCNFNRGGVVGGWPATKGWDAITGLGVPNDYQKLFEVLVNVLIDSDGSARQCAKGPGPPTAPEINKAPAHGRPIASWTWIAEHNLNASSFQVATSTPQDRTPKDTLLAPEALFAPQTTSASVSLATLDLPTSGSPLRSATTSRCYCPRFHDPSRFFRTSDHNRAARNTLALGSRLLQTRNVDAAPNAQLNARRGGLLLARLRPPPQTMPTTHVQPDSHEQLQGIANALLKARKVVVVTGAGISTNSGIPDFRSENGLYSLIQAQFDAAARQARQAELAAQSDNENDNDRKAGDLDNGRASKRRRLSCDNISQPSNHSDDTEEEIQVKLDLGAFQDEEESTVEIKEEDQLPQYKEASSEAMDTLPLITPRTTRHSISIAQAMTSPLSSPPPDDLIVPPTGFRKRHASRLADLAIHPSSSPLSSPPPGLFDPFEPGSPSEDNCSRRSTSPSEVEDSPPTNPISLSQTSASGRTTLPNMKGKDLFDAAIWSDPLRTSVFYTFATTLRQKVKDIEPTSSHRFIGHLRDRGKLVRCYTQNIDQIEEKVGLSTSLKDGPGSRGRFSRRSTASMVQLNKMVEEAASVTTDQGSEKTQQTSDSEPSQQSQASNSEGTETPVVAEPEQTSDNVKAPAKNPRRELPRSGVECVFLHGSLELLRCFLCGRVCSWDDDDRELETMSGQQPECPHCVGATTAREEKGKRALGVGKLRPDIVLYGEEHPNSHLISPIVTHDLALNPDLLLILGTSLRVHGLKVMVREFAKAVHTRGGKVVFVNFTKPPESSWGDVIDYWIEWDCDAWVADLQDKIPKLWQEPEPLKPKKKRESNGASEDGDKAEIKKPPPANPVALRDTKVTGAYWTLKIMNELHRITGAKELDRRASISAPVIAPTVNDTPNSEKKPTKPKPRARRPRKSAPGALERPKKPPSTLNPNHGRSRQKVEPAEPAVSAEQIITPKKPVVVEQMSSILDSVKSNPRLRKRKKIDGEEVVMPTVGKRRTAPEVYRPTAAELELPPLRPQPPSTTGSRYGKPIPLEPRSPPAGPLASISVNMRGATIFKKKNAFFMDDPLVKTLQHAPSWWQATKGETTIVVKHGSRPDEANAALALAGLSQGSPVVHEPPSSTPRGIEMSLRSWGTRWSCKG</sequence>
<evidence type="ECO:0000256" key="16">
    <source>
        <dbReference type="ARBA" id="ARBA00023145"/>
    </source>
</evidence>
<evidence type="ECO:0000256" key="7">
    <source>
        <dbReference type="ARBA" id="ARBA00022670"/>
    </source>
</evidence>
<keyword evidence="15" id="KW-0520">NAD</keyword>
<dbReference type="SUPFAM" id="SSF52743">
    <property type="entry name" value="Subtilisin-like"/>
    <property type="match status" value="1"/>
</dbReference>
<organism evidence="24 25">
    <name type="scientific">Cylindrodendrum hubeiense</name>
    <dbReference type="NCBI Taxonomy" id="595255"/>
    <lineage>
        <taxon>Eukaryota</taxon>
        <taxon>Fungi</taxon>
        <taxon>Dikarya</taxon>
        <taxon>Ascomycota</taxon>
        <taxon>Pezizomycotina</taxon>
        <taxon>Sordariomycetes</taxon>
        <taxon>Hypocreomycetidae</taxon>
        <taxon>Hypocreales</taxon>
        <taxon>Nectriaceae</taxon>
        <taxon>Cylindrodendrum</taxon>
    </lineage>
</organism>
<comment type="function">
    <text evidence="2">Secreted tripeptidyl-peptidase which degrades proteins at acidic pHs and is involved in virulence.</text>
</comment>
<dbReference type="FunFam" id="3.40.50.200:FF:000015">
    <property type="entry name" value="Tripeptidyl peptidase A"/>
    <property type="match status" value="1"/>
</dbReference>
<feature type="active site" description="Charge relay system" evidence="19">
    <location>
        <position position="283"/>
    </location>
</feature>
<comment type="subcellular location">
    <subcellularLocation>
        <location evidence="3">Secreted</location>
        <location evidence="3">Extracellular space</location>
    </subcellularLocation>
</comment>
<keyword evidence="7 19" id="KW-0645">Protease</keyword>
<keyword evidence="13 19" id="KW-0106">Calcium</keyword>
<proteinExistence type="inferred from homology"/>
<dbReference type="Proteomes" id="UP000722485">
    <property type="component" value="Unassembled WGS sequence"/>
</dbReference>
<comment type="cofactor">
    <cofactor evidence="19">
        <name>Ca(2+)</name>
        <dbReference type="ChEBI" id="CHEBI:29108"/>
    </cofactor>
    <text evidence="19">Binds 1 Ca(2+) ion per subunit.</text>
</comment>
<dbReference type="CDD" id="cd04056">
    <property type="entry name" value="Peptidases_S53"/>
    <property type="match status" value="1"/>
</dbReference>
<evidence type="ECO:0000256" key="9">
    <source>
        <dbReference type="ARBA" id="ARBA00022723"/>
    </source>
</evidence>
<dbReference type="SUPFAM" id="SSF54897">
    <property type="entry name" value="Protease propeptides/inhibitors"/>
    <property type="match status" value="1"/>
</dbReference>
<keyword evidence="10 21" id="KW-0732">Signal</keyword>
<evidence type="ECO:0000256" key="1">
    <source>
        <dbReference type="ARBA" id="ARBA00001910"/>
    </source>
</evidence>
<feature type="domain" description="Deacetylase sirtuin-type" evidence="22">
    <location>
        <begin position="761"/>
        <end position="1362"/>
    </location>
</feature>
<evidence type="ECO:0000259" key="22">
    <source>
        <dbReference type="PROSITE" id="PS50305"/>
    </source>
</evidence>
<dbReference type="InterPro" id="IPR030400">
    <property type="entry name" value="Sedolisin_dom"/>
</dbReference>
<feature type="compositionally biased region" description="Polar residues" evidence="20">
    <location>
        <begin position="1129"/>
        <end position="1159"/>
    </location>
</feature>
<evidence type="ECO:0000256" key="14">
    <source>
        <dbReference type="ARBA" id="ARBA00023026"/>
    </source>
</evidence>
<feature type="binding site" evidence="19">
    <location>
        <position position="570"/>
    </location>
    <ligand>
        <name>Ca(2+)</name>
        <dbReference type="ChEBI" id="CHEBI:29108"/>
    </ligand>
</feature>
<dbReference type="PROSITE" id="PS00138">
    <property type="entry name" value="SUBTILASE_SER"/>
    <property type="match status" value="1"/>
</dbReference>
<evidence type="ECO:0000256" key="10">
    <source>
        <dbReference type="ARBA" id="ARBA00022729"/>
    </source>
</evidence>
<gene>
    <name evidence="24" type="ORF">G7Z17_g10508</name>
</gene>
<protein>
    <recommendedName>
        <fullName evidence="5">tripeptidyl-peptidase II</fullName>
        <ecNumber evidence="5">3.4.14.10</ecNumber>
    </recommendedName>
</protein>
<evidence type="ECO:0000256" key="11">
    <source>
        <dbReference type="ARBA" id="ARBA00022801"/>
    </source>
</evidence>
<dbReference type="GO" id="GO:0006508">
    <property type="term" value="P:proteolysis"/>
    <property type="evidence" value="ECO:0007669"/>
    <property type="project" value="UniProtKB-KW"/>
</dbReference>
<feature type="compositionally biased region" description="Polar residues" evidence="20">
    <location>
        <begin position="987"/>
        <end position="999"/>
    </location>
</feature>
<evidence type="ECO:0000256" key="2">
    <source>
        <dbReference type="ARBA" id="ARBA00002451"/>
    </source>
</evidence>
<dbReference type="InterPro" id="IPR023828">
    <property type="entry name" value="Peptidase_S8_Ser-AS"/>
</dbReference>
<dbReference type="InterPro" id="IPR003000">
    <property type="entry name" value="Sirtuin"/>
</dbReference>
<evidence type="ECO:0000256" key="6">
    <source>
        <dbReference type="ARBA" id="ARBA00022525"/>
    </source>
</evidence>
<feature type="binding site" evidence="19">
    <location>
        <position position="543"/>
    </location>
    <ligand>
        <name>Ca(2+)</name>
        <dbReference type="ChEBI" id="CHEBI:29108"/>
    </ligand>
</feature>
<dbReference type="GO" id="GO:0008240">
    <property type="term" value="F:tripeptidyl-peptidase activity"/>
    <property type="evidence" value="ECO:0007669"/>
    <property type="project" value="UniProtKB-EC"/>
</dbReference>
<evidence type="ECO:0000313" key="25">
    <source>
        <dbReference type="Proteomes" id="UP000722485"/>
    </source>
</evidence>
<feature type="region of interest" description="Disordered" evidence="20">
    <location>
        <begin position="1429"/>
        <end position="1494"/>
    </location>
</feature>
<comment type="catalytic activity">
    <reaction evidence="1">
        <text>Release of an N-terminal tripeptide from a polypeptide.</text>
        <dbReference type="EC" id="3.4.14.10"/>
    </reaction>
</comment>
<evidence type="ECO:0000256" key="12">
    <source>
        <dbReference type="ARBA" id="ARBA00022825"/>
    </source>
</evidence>
<evidence type="ECO:0000256" key="8">
    <source>
        <dbReference type="ARBA" id="ARBA00022679"/>
    </source>
</evidence>
<evidence type="ECO:0000256" key="18">
    <source>
        <dbReference type="PROSITE-ProRule" id="PRU00236"/>
    </source>
</evidence>
<evidence type="ECO:0000256" key="5">
    <source>
        <dbReference type="ARBA" id="ARBA00012462"/>
    </source>
</evidence>
<dbReference type="InterPro" id="IPR015366">
    <property type="entry name" value="S53_propep"/>
</dbReference>
<feature type="chain" id="PRO_5040340479" description="tripeptidyl-peptidase II" evidence="21">
    <location>
        <begin position="19"/>
        <end position="1684"/>
    </location>
</feature>
<feature type="binding site" evidence="19">
    <location>
        <position position="568"/>
    </location>
    <ligand>
        <name>Ca(2+)</name>
        <dbReference type="ChEBI" id="CHEBI:29108"/>
    </ligand>
</feature>
<dbReference type="InterPro" id="IPR000209">
    <property type="entry name" value="Peptidase_S8/S53_dom"/>
</dbReference>
<reference evidence="24" key="1">
    <citation type="submission" date="2020-03" db="EMBL/GenBank/DDBJ databases">
        <title>Draft Genome Sequence of Cylindrodendrum hubeiense.</title>
        <authorList>
            <person name="Buettner E."/>
            <person name="Kellner H."/>
        </authorList>
    </citation>
    <scope>NUCLEOTIDE SEQUENCE</scope>
    <source>
        <strain evidence="24">IHI 201604</strain>
    </source>
</reference>
<comment type="similarity">
    <text evidence="4">Belongs to the sirtuin family. Class I subfamily.</text>
</comment>
<feature type="compositionally biased region" description="Basic residues" evidence="20">
    <location>
        <begin position="1445"/>
        <end position="1456"/>
    </location>
</feature>
<evidence type="ECO:0000259" key="23">
    <source>
        <dbReference type="PROSITE" id="PS51695"/>
    </source>
</evidence>
<keyword evidence="8" id="KW-0808">Transferase</keyword>
<dbReference type="Gene3D" id="3.40.50.200">
    <property type="entry name" value="Peptidase S8/S53 domain"/>
    <property type="match status" value="1"/>
</dbReference>
<feature type="region of interest" description="Disordered" evidence="20">
    <location>
        <begin position="1129"/>
        <end position="1183"/>
    </location>
</feature>
<feature type="binding site" evidence="19">
    <location>
        <position position="544"/>
    </location>
    <ligand>
        <name>Ca(2+)</name>
        <dbReference type="ChEBI" id="CHEBI:29108"/>
    </ligand>
</feature>
<evidence type="ECO:0000313" key="24">
    <source>
        <dbReference type="EMBL" id="KAF7543727.1"/>
    </source>
</evidence>
<dbReference type="GO" id="GO:0070403">
    <property type="term" value="F:NAD+ binding"/>
    <property type="evidence" value="ECO:0007669"/>
    <property type="project" value="InterPro"/>
</dbReference>
<comment type="caution">
    <text evidence="24">The sequence shown here is derived from an EMBL/GenBank/DDBJ whole genome shotgun (WGS) entry which is preliminary data.</text>
</comment>
<keyword evidence="25" id="KW-1185">Reference proteome</keyword>
<keyword evidence="17" id="KW-0325">Glycoprotein</keyword>
<feature type="region of interest" description="Disordered" evidence="20">
    <location>
        <begin position="964"/>
        <end position="1025"/>
    </location>
</feature>
<dbReference type="GO" id="GO:0046872">
    <property type="term" value="F:metal ion binding"/>
    <property type="evidence" value="ECO:0007669"/>
    <property type="project" value="UniProtKB-UniRule"/>
</dbReference>
<dbReference type="GO" id="GO:0004252">
    <property type="term" value="F:serine-type endopeptidase activity"/>
    <property type="evidence" value="ECO:0007669"/>
    <property type="project" value="UniProtKB-UniRule"/>
</dbReference>
<feature type="signal peptide" evidence="21">
    <location>
        <begin position="1"/>
        <end position="18"/>
    </location>
</feature>
<dbReference type="GO" id="GO:0005576">
    <property type="term" value="C:extracellular region"/>
    <property type="evidence" value="ECO:0007669"/>
    <property type="project" value="UniProtKB-SubCell"/>
</dbReference>
<feature type="region of interest" description="Disordered" evidence="20">
    <location>
        <begin position="886"/>
        <end position="917"/>
    </location>
</feature>
<feature type="compositionally biased region" description="Polar residues" evidence="20">
    <location>
        <begin position="1009"/>
        <end position="1024"/>
    </location>
</feature>
<feature type="region of interest" description="Disordered" evidence="20">
    <location>
        <begin position="1555"/>
        <end position="1582"/>
    </location>
</feature>
<dbReference type="EC" id="3.4.14.10" evidence="5"/>
<evidence type="ECO:0000256" key="20">
    <source>
        <dbReference type="SAM" id="MobiDB-lite"/>
    </source>
</evidence>
<feature type="region of interest" description="Disordered" evidence="20">
    <location>
        <begin position="822"/>
        <end position="872"/>
    </location>
</feature>
<dbReference type="PANTHER" id="PTHR14218:SF15">
    <property type="entry name" value="TRIPEPTIDYL-PEPTIDASE 1"/>
    <property type="match status" value="1"/>
</dbReference>
<dbReference type="InterPro" id="IPR026590">
    <property type="entry name" value="Ssirtuin_cat_dom"/>
</dbReference>
<evidence type="ECO:0000256" key="13">
    <source>
        <dbReference type="ARBA" id="ARBA00022837"/>
    </source>
</evidence>
<accession>A0A9P5LB57</accession>
<dbReference type="Pfam" id="PF09286">
    <property type="entry name" value="Pro-kuma_activ"/>
    <property type="match status" value="1"/>
</dbReference>
<feature type="active site" description="Charge relay system" evidence="19">
    <location>
        <position position="279"/>
    </location>
</feature>
<keyword evidence="16" id="KW-0865">Zymogen</keyword>
<keyword evidence="6" id="KW-0964">Secreted</keyword>
<evidence type="ECO:0000256" key="4">
    <source>
        <dbReference type="ARBA" id="ARBA00006924"/>
    </source>
</evidence>
<feature type="compositionally biased region" description="Basic and acidic residues" evidence="20">
    <location>
        <begin position="836"/>
        <end position="848"/>
    </location>
</feature>
<name>A0A9P5LB57_9HYPO</name>
<keyword evidence="9 19" id="KW-0479">Metal-binding</keyword>
<dbReference type="EMBL" id="JAANBB010000346">
    <property type="protein sequence ID" value="KAF7543727.1"/>
    <property type="molecule type" value="Genomic_DNA"/>
</dbReference>
<feature type="domain" description="Peptidase S53" evidence="23">
    <location>
        <begin position="202"/>
        <end position="590"/>
    </location>
</feature>
<comment type="caution">
    <text evidence="18">Lacks conserved residue(s) required for the propagation of feature annotation.</text>
</comment>
<keyword evidence="12 19" id="KW-0720">Serine protease</keyword>
<dbReference type="InterPro" id="IPR036852">
    <property type="entry name" value="Peptidase_S8/S53_dom_sf"/>
</dbReference>
<dbReference type="CDD" id="cd11377">
    <property type="entry name" value="Pro-peptidase_S53"/>
    <property type="match status" value="1"/>
</dbReference>
<evidence type="ECO:0000256" key="21">
    <source>
        <dbReference type="SAM" id="SignalP"/>
    </source>
</evidence>
<dbReference type="SMART" id="SM00944">
    <property type="entry name" value="Pro-kuma_activ"/>
    <property type="match status" value="1"/>
</dbReference>
<dbReference type="OrthoDB" id="2919105at2759"/>
<dbReference type="InterPro" id="IPR029035">
    <property type="entry name" value="DHS-like_NAD/FAD-binding_dom"/>
</dbReference>
<dbReference type="Pfam" id="PF00082">
    <property type="entry name" value="Peptidase_S8"/>
    <property type="match status" value="1"/>
</dbReference>
<evidence type="ECO:0000256" key="15">
    <source>
        <dbReference type="ARBA" id="ARBA00023027"/>
    </source>
</evidence>
<evidence type="ECO:0000256" key="19">
    <source>
        <dbReference type="PROSITE-ProRule" id="PRU01032"/>
    </source>
</evidence>
<feature type="active site" description="Charge relay system" evidence="19">
    <location>
        <position position="500"/>
    </location>
</feature>
<dbReference type="PROSITE" id="PS50305">
    <property type="entry name" value="SIRTUIN"/>
    <property type="match status" value="1"/>
</dbReference>
<feature type="region of interest" description="Disordered" evidence="20">
    <location>
        <begin position="1355"/>
        <end position="1392"/>
    </location>
</feature>
<dbReference type="Pfam" id="PF02146">
    <property type="entry name" value="SIR2"/>
    <property type="match status" value="3"/>
</dbReference>
<dbReference type="SUPFAM" id="SSF52467">
    <property type="entry name" value="DHS-like NAD/FAD-binding domain"/>
    <property type="match status" value="1"/>
</dbReference>
<dbReference type="GO" id="GO:0016740">
    <property type="term" value="F:transferase activity"/>
    <property type="evidence" value="ECO:0007669"/>
    <property type="project" value="UniProtKB-KW"/>
</dbReference>
<evidence type="ECO:0000256" key="17">
    <source>
        <dbReference type="ARBA" id="ARBA00023180"/>
    </source>
</evidence>
<dbReference type="PROSITE" id="PS51695">
    <property type="entry name" value="SEDOLISIN"/>
    <property type="match status" value="1"/>
</dbReference>
<evidence type="ECO:0000256" key="3">
    <source>
        <dbReference type="ARBA" id="ARBA00004239"/>
    </source>
</evidence>
<dbReference type="PANTHER" id="PTHR14218">
    <property type="entry name" value="PROTEASE S8 TRIPEPTIDYL PEPTIDASE I CLN2"/>
    <property type="match status" value="1"/>
</dbReference>
<keyword evidence="11 19" id="KW-0378">Hydrolase</keyword>
<dbReference type="InterPro" id="IPR050819">
    <property type="entry name" value="Tripeptidyl-peptidase_I"/>
</dbReference>
<keyword evidence="14" id="KW-0843">Virulence</keyword>